<feature type="domain" description="Terminase large subunit-like ATPase" evidence="1">
    <location>
        <begin position="78"/>
        <end position="247"/>
    </location>
</feature>
<dbReference type="Pfam" id="PF20441">
    <property type="entry name" value="TerL_nuclease"/>
    <property type="match status" value="1"/>
</dbReference>
<dbReference type="InterPro" id="IPR027417">
    <property type="entry name" value="P-loop_NTPase"/>
</dbReference>
<evidence type="ECO:0000313" key="3">
    <source>
        <dbReference type="EMBL" id="GGA63812.1"/>
    </source>
</evidence>
<dbReference type="Pfam" id="PF03354">
    <property type="entry name" value="TerL_ATPase"/>
    <property type="match status" value="1"/>
</dbReference>
<comment type="caution">
    <text evidence="3">The sequence shown here is derived from an EMBL/GenBank/DDBJ whole genome shotgun (WGS) entry which is preliminary data.</text>
</comment>
<name>A0A916W3V4_9HYPH</name>
<dbReference type="EMBL" id="BMKB01000010">
    <property type="protein sequence ID" value="GGA63812.1"/>
    <property type="molecule type" value="Genomic_DNA"/>
</dbReference>
<feature type="domain" description="Terminase large subunit-like endonuclease" evidence="2">
    <location>
        <begin position="270"/>
        <end position="549"/>
    </location>
</feature>
<dbReference type="InterPro" id="IPR046462">
    <property type="entry name" value="TerL_nuclease"/>
</dbReference>
<sequence>MKHWTTSCLDWEERIVARRSLIPFDPLFPDEAEAALSVFKSLKIVDAAWVLDAETKEMRPPTFGESCEDFVFDFVKAIFGAYDARRAKRLIREFLLLISKKNSKSTIAAGIMLTALIRNWRHSAELLVLAPTLEVANNCFNPAADMVRHDDELSTLLHVQEHKRTIKHRTTNAELKVIAADSETVSGKKAAFVLIEELWLFGKKANAMSMIREATGGLVSRPEGFVIYLTTHSDEAPAGVFKEKLEYFRDVRDGEIEDNECLGVLYEWPSAMLEDESYLDPDMFYVTNPNLNRSVSQSWLEAELRKELRGEGEGKQIFLAKHLNVEIGQKLRRDRWRGADYWELASDKSLTLEELLARSEVVTIGIDGGGLDDLLGVSVIGRCKITKDWLSWARGWAQTDVLDRRKDIVSNLRDFEKQGDLVVCEQPTQDLQEVADIVETVLKSGLLPEKAAVGLDPQGVAALVDELDGRGLTDEQVVAVSQGFRLSSAVWGMERKLKDGTFWHAGQPLMAWSVSNAKAVQRGNAVLIEKQTAGKAKIDLLIAVFNAFKLMERNPEAGSGPSVYEERGLLMV</sequence>
<protein>
    <submittedName>
        <fullName evidence="3">Terminase</fullName>
    </submittedName>
</protein>
<dbReference type="OrthoDB" id="9760250at2"/>
<evidence type="ECO:0000259" key="2">
    <source>
        <dbReference type="Pfam" id="PF20441"/>
    </source>
</evidence>
<dbReference type="InterPro" id="IPR046461">
    <property type="entry name" value="TerL_ATPase"/>
</dbReference>
<dbReference type="Proteomes" id="UP000596977">
    <property type="component" value="Unassembled WGS sequence"/>
</dbReference>
<accession>A0A916W3V4</accession>
<proteinExistence type="predicted"/>
<organism evidence="3 4">
    <name type="scientific">Pelagibacterium lentulum</name>
    <dbReference type="NCBI Taxonomy" id="2029865"/>
    <lineage>
        <taxon>Bacteria</taxon>
        <taxon>Pseudomonadati</taxon>
        <taxon>Pseudomonadota</taxon>
        <taxon>Alphaproteobacteria</taxon>
        <taxon>Hyphomicrobiales</taxon>
        <taxon>Devosiaceae</taxon>
        <taxon>Pelagibacterium</taxon>
    </lineage>
</organism>
<evidence type="ECO:0000259" key="1">
    <source>
        <dbReference type="Pfam" id="PF03354"/>
    </source>
</evidence>
<dbReference type="AlphaFoldDB" id="A0A916W3V4"/>
<dbReference type="RefSeq" id="WP_127071833.1">
    <property type="nucleotide sequence ID" value="NZ_BMKB01000010.1"/>
</dbReference>
<dbReference type="PANTHER" id="PTHR41287">
    <property type="match status" value="1"/>
</dbReference>
<dbReference type="InterPro" id="IPR005021">
    <property type="entry name" value="Terminase_largesu-like"/>
</dbReference>
<reference evidence="3 4" key="1">
    <citation type="journal article" date="2014" name="Int. J. Syst. Evol. Microbiol.">
        <title>Complete genome sequence of Corynebacterium casei LMG S-19264T (=DSM 44701T), isolated from a smear-ripened cheese.</title>
        <authorList>
            <consortium name="US DOE Joint Genome Institute (JGI-PGF)"/>
            <person name="Walter F."/>
            <person name="Albersmeier A."/>
            <person name="Kalinowski J."/>
            <person name="Ruckert C."/>
        </authorList>
    </citation>
    <scope>NUCLEOTIDE SEQUENCE [LARGE SCALE GENOMIC DNA]</scope>
    <source>
        <strain evidence="3 4">CGMCC 1.15896</strain>
    </source>
</reference>
<keyword evidence="4" id="KW-1185">Reference proteome</keyword>
<dbReference type="GO" id="GO:0004519">
    <property type="term" value="F:endonuclease activity"/>
    <property type="evidence" value="ECO:0007669"/>
    <property type="project" value="InterPro"/>
</dbReference>
<dbReference type="Gene3D" id="3.40.50.300">
    <property type="entry name" value="P-loop containing nucleotide triphosphate hydrolases"/>
    <property type="match status" value="1"/>
</dbReference>
<evidence type="ECO:0000313" key="4">
    <source>
        <dbReference type="Proteomes" id="UP000596977"/>
    </source>
</evidence>
<dbReference type="PANTHER" id="PTHR41287:SF1">
    <property type="entry name" value="PROTEIN YMFN"/>
    <property type="match status" value="1"/>
</dbReference>
<gene>
    <name evidence="3" type="ORF">GCM10011499_37750</name>
</gene>